<dbReference type="InterPro" id="IPR042529">
    <property type="entry name" value="IF_2B-like_C"/>
</dbReference>
<comment type="similarity">
    <text evidence="1">Belongs to the eIF-2B alpha/beta/delta subunits family.</text>
</comment>
<feature type="domain" description="Nudix hydrolase" evidence="2">
    <location>
        <begin position="1"/>
        <end position="129"/>
    </location>
</feature>
<evidence type="ECO:0000313" key="3">
    <source>
        <dbReference type="EMBL" id="MFC7254225.1"/>
    </source>
</evidence>
<organism evidence="3 4">
    <name type="scientific">Haloplanus litoreus</name>
    <dbReference type="NCBI Taxonomy" id="767515"/>
    <lineage>
        <taxon>Archaea</taxon>
        <taxon>Methanobacteriati</taxon>
        <taxon>Methanobacteriota</taxon>
        <taxon>Stenosarchaea group</taxon>
        <taxon>Halobacteria</taxon>
        <taxon>Halobacteriales</taxon>
        <taxon>Haloferacaceae</taxon>
        <taxon>Haloplanus</taxon>
    </lineage>
</organism>
<dbReference type="InterPro" id="IPR037171">
    <property type="entry name" value="NagB/RpiA_transferase-like"/>
</dbReference>
<dbReference type="AlphaFoldDB" id="A0ABD5ZV61"/>
<sequence length="416" mass="43298">MTNVVTCFLRHRTAVLLGRRSDAVGTYTGRWAGISGYVEGDPADAERDARREVREETGRTDATLVRAGDPVDIEDDGREWTVHPFLFEVDSREVTPNEEIAVHEWVSPPAIRERETVPGLWAVYAAVAPTVETVASDDTHGAAWISVRALEVLRDRAAVADDEAAVASVARALRDARPSMAAVANRVNRVMSGGDRTPGTVRDRAAAAAEAALDADDAAAATAAERCGVSVVTLSQSGTVRAALDRARPAVLIGESRPAREGTDVAASLADAELDVTLTTEAALPAELAARAPDSVLVGADAVLADGSVVNKVGTRGLALAAAREDVPVYVVAAAAKVRPDEAVHGETGDTAALYDGAAPVSVANPIFDRTPADLVTGVVTERGVLDTEGIRAVAAEHRERAEWDGGLEGAGTVSG</sequence>
<keyword evidence="4" id="KW-1185">Reference proteome</keyword>
<evidence type="ECO:0000259" key="2">
    <source>
        <dbReference type="PROSITE" id="PS51462"/>
    </source>
</evidence>
<dbReference type="PROSITE" id="PS51462">
    <property type="entry name" value="NUDIX"/>
    <property type="match status" value="1"/>
</dbReference>
<gene>
    <name evidence="3" type="ORF">ACFQKE_02695</name>
</gene>
<dbReference type="Pfam" id="PF01008">
    <property type="entry name" value="IF-2B"/>
    <property type="match status" value="1"/>
</dbReference>
<dbReference type="InterPro" id="IPR000086">
    <property type="entry name" value="NUDIX_hydrolase_dom"/>
</dbReference>
<dbReference type="InterPro" id="IPR000649">
    <property type="entry name" value="IF-2B-related"/>
</dbReference>
<dbReference type="EMBL" id="JBHTAT010000001">
    <property type="protein sequence ID" value="MFC7254225.1"/>
    <property type="molecule type" value="Genomic_DNA"/>
</dbReference>
<proteinExistence type="inferred from homology"/>
<dbReference type="PANTHER" id="PTHR43475">
    <property type="entry name" value="METHYLTHIORIBOSE-1-PHOSPHATE ISOMERASE"/>
    <property type="match status" value="1"/>
</dbReference>
<dbReference type="PANTHER" id="PTHR43475:SF3">
    <property type="entry name" value="TRANSLATION INITIATION FACTOR EIF-2B SUBUNIT FAMILY PROTEIN (AFU_ORTHOLOGUE AFUA_2G14290)"/>
    <property type="match status" value="1"/>
</dbReference>
<evidence type="ECO:0000256" key="1">
    <source>
        <dbReference type="RuleBase" id="RU003814"/>
    </source>
</evidence>
<evidence type="ECO:0000313" key="4">
    <source>
        <dbReference type="Proteomes" id="UP001596434"/>
    </source>
</evidence>
<dbReference type="InterPro" id="IPR015797">
    <property type="entry name" value="NUDIX_hydrolase-like_dom_sf"/>
</dbReference>
<dbReference type="GeneID" id="96952524"/>
<protein>
    <submittedName>
        <fullName evidence="3">NUDIX domain-containing protein</fullName>
    </submittedName>
</protein>
<dbReference type="RefSeq" id="WP_379702429.1">
    <property type="nucleotide sequence ID" value="NZ_JBHTAT010000001.1"/>
</dbReference>
<dbReference type="Gene3D" id="3.90.79.10">
    <property type="entry name" value="Nucleoside Triphosphate Pyrophosphohydrolase"/>
    <property type="match status" value="1"/>
</dbReference>
<dbReference type="Gene3D" id="3.40.50.10470">
    <property type="entry name" value="Translation initiation factor eif-2b, domain 2"/>
    <property type="match status" value="1"/>
</dbReference>
<dbReference type="Pfam" id="PF00293">
    <property type="entry name" value="NUDIX"/>
    <property type="match status" value="1"/>
</dbReference>
<accession>A0ABD5ZV61</accession>
<name>A0ABD5ZV61_9EURY</name>
<dbReference type="SUPFAM" id="SSF100950">
    <property type="entry name" value="NagB/RpiA/CoA transferase-like"/>
    <property type="match status" value="1"/>
</dbReference>
<reference evidence="3 4" key="1">
    <citation type="journal article" date="2019" name="Int. J. Syst. Evol. Microbiol.">
        <title>The Global Catalogue of Microorganisms (GCM) 10K type strain sequencing project: providing services to taxonomists for standard genome sequencing and annotation.</title>
        <authorList>
            <consortium name="The Broad Institute Genomics Platform"/>
            <consortium name="The Broad Institute Genome Sequencing Center for Infectious Disease"/>
            <person name="Wu L."/>
            <person name="Ma J."/>
        </authorList>
    </citation>
    <scope>NUCLEOTIDE SEQUENCE [LARGE SCALE GENOMIC DNA]</scope>
    <source>
        <strain evidence="3 4">GX21</strain>
    </source>
</reference>
<dbReference type="Proteomes" id="UP001596434">
    <property type="component" value="Unassembled WGS sequence"/>
</dbReference>
<comment type="caution">
    <text evidence="3">The sequence shown here is derived from an EMBL/GenBank/DDBJ whole genome shotgun (WGS) entry which is preliminary data.</text>
</comment>
<dbReference type="SUPFAM" id="SSF55811">
    <property type="entry name" value="Nudix"/>
    <property type="match status" value="1"/>
</dbReference>